<feature type="transmembrane region" description="Helical" evidence="1">
    <location>
        <begin position="32"/>
        <end position="51"/>
    </location>
</feature>
<evidence type="ECO:0008006" key="3">
    <source>
        <dbReference type="Google" id="ProtNLM"/>
    </source>
</evidence>
<evidence type="ECO:0000256" key="1">
    <source>
        <dbReference type="SAM" id="Phobius"/>
    </source>
</evidence>
<dbReference type="RefSeq" id="WP_123103142.1">
    <property type="nucleotide sequence ID" value="NZ_CP127527.1"/>
</dbReference>
<dbReference type="InterPro" id="IPR007813">
    <property type="entry name" value="PilN"/>
</dbReference>
<keyword evidence="1" id="KW-1133">Transmembrane helix</keyword>
<dbReference type="EMBL" id="RIZI01000152">
    <property type="protein sequence ID" value="RNF64211.1"/>
    <property type="molecule type" value="Genomic_DNA"/>
</dbReference>
<reference evidence="2" key="1">
    <citation type="submission" date="2018-10" db="EMBL/GenBank/DDBJ databases">
        <title>Acidithiobacillus sulfuriphilus sp. nov.: an extremely acidophilic sulfur-oxidizing chemolithotroph isolated from a neutral pH environment.</title>
        <authorList>
            <person name="Falagan C."/>
            <person name="Moya-Beltran A."/>
            <person name="Quatrini R."/>
            <person name="Johnson D.B."/>
        </authorList>
    </citation>
    <scope>NUCLEOTIDE SEQUENCE [LARGE SCALE GENOMIC DNA]</scope>
    <source>
        <strain evidence="2">CJ-2</strain>
    </source>
</reference>
<dbReference type="OrthoDB" id="10009284at2"/>
<sequence>MSLRLPPAADPVRVNLYGDRFAPRRVPFSARFSLIFLAALLLVLAALAFYLQDANRQQAALLAAQNQRLATLQTQRDQLTARYGPTAQSALKDQLDALRRQAAERRFLLRLLSLHLESQSPAAVLVALGRGVVPGLWLTRMAGNPIGLTLEGQAVHAASIPLYVERLHAEPVLAGMALAGMTASTAATASTASVPALDFTVTAATMSPVLP</sequence>
<keyword evidence="1" id="KW-0472">Membrane</keyword>
<proteinExistence type="predicted"/>
<accession>A0A3M8R7V9</accession>
<gene>
    <name evidence="2" type="ORF">EC580_05960</name>
</gene>
<name>A0A3M8R7V9_9PROT</name>
<comment type="caution">
    <text evidence="2">The sequence shown here is derived from an EMBL/GenBank/DDBJ whole genome shotgun (WGS) entry which is preliminary data.</text>
</comment>
<organism evidence="2">
    <name type="scientific">Acidithiobacillus sulfuriphilus</name>
    <dbReference type="NCBI Taxonomy" id="1867749"/>
    <lineage>
        <taxon>Bacteria</taxon>
        <taxon>Pseudomonadati</taxon>
        <taxon>Pseudomonadota</taxon>
        <taxon>Acidithiobacillia</taxon>
        <taxon>Acidithiobacillales</taxon>
        <taxon>Acidithiobacillaceae</taxon>
        <taxon>Acidithiobacillus</taxon>
    </lineage>
</organism>
<protein>
    <recommendedName>
        <fullName evidence="3">Fimbrial assembly protein</fullName>
    </recommendedName>
</protein>
<dbReference type="AlphaFoldDB" id="A0A3M8R7V9"/>
<evidence type="ECO:0000313" key="2">
    <source>
        <dbReference type="EMBL" id="RNF64211.1"/>
    </source>
</evidence>
<keyword evidence="1" id="KW-0812">Transmembrane</keyword>
<dbReference type="Pfam" id="PF05137">
    <property type="entry name" value="PilN"/>
    <property type="match status" value="1"/>
</dbReference>